<gene>
    <name evidence="1" type="ORF">ME3_11</name>
</gene>
<dbReference type="EMBL" id="KU935715">
    <property type="protein sequence ID" value="AND75172.1"/>
    <property type="molecule type" value="Genomic_DNA"/>
</dbReference>
<dbReference type="Proteomes" id="UP000225947">
    <property type="component" value="Segment"/>
</dbReference>
<evidence type="ECO:0000313" key="2">
    <source>
        <dbReference type="Proteomes" id="UP000225947"/>
    </source>
</evidence>
<keyword evidence="2" id="KW-1185">Reference proteome</keyword>
<protein>
    <submittedName>
        <fullName evidence="1">Uncharacterized protein</fullName>
    </submittedName>
</protein>
<accession>A0A172PZZ4</accession>
<name>A0A172PZZ4_9CAUD</name>
<reference evidence="2" key="1">
    <citation type="submission" date="2016-03" db="EMBL/GenBank/DDBJ databases">
        <title>Characterization of Acinetobacter baumannii phage vB_AbaM_ME3.</title>
        <authorList>
            <person name="Buttimer C.T.H."/>
            <person name="Elbreki M."/>
            <person name="Coffey A."/>
        </authorList>
    </citation>
    <scope>NUCLEOTIDE SEQUENCE [LARGE SCALE GENOMIC DNA]</scope>
</reference>
<organism evidence="1 2">
    <name type="scientific">Acinetobacter phage vB_AbaM_ME3</name>
    <dbReference type="NCBI Taxonomy" id="1837876"/>
    <lineage>
        <taxon>Viruses</taxon>
        <taxon>Duplodnaviria</taxon>
        <taxon>Heunggongvirae</taxon>
        <taxon>Uroviricota</taxon>
        <taxon>Caudoviricetes</taxon>
        <taxon>Metrivirus</taxon>
        <taxon>Metrivirus ME3</taxon>
    </lineage>
</organism>
<proteinExistence type="predicted"/>
<sequence length="529" mass="60038">MERSRNSIDAFFNDLASFDTETTGINTKSARIWQLGFTSNKKDIEEVVNPLLDSNNKPLSLSNEDFIKGLREINGSFSEDAYKEGYFNTLISKHNVTKNLSFNLDEKIAATLGQLSTNNILVLQNHRFESELIQQGYLNRSITKTTYDRIKDTMQYTSINEFNGNTQSLMARPPKAEQYLRQASYIQAAELSDTRINREQSLNRYTRSMNNVIDAYKRAIDSPTRKGAVMIEQQDITKALYANAVSIGIMDPNHLSIGTNMNFLTNVLFGRDELHTALSDSKDTLEVFKETWSMIGEIRSGNVSNETRKMLYKINEAQYSEVDRLFTTSVKSVLEDFSIKGSTSYSPKGNITIRSTMIRSASAQNPTKIDGISSGIGRNSTKSLKEGLENVLKNYEQHSGSDRRTIYVQEIVNKYYDNSSINDAIKFAEDSSKKFLKESPSVAPFNPMKPVSYTSMYWNEKTSLLGKEMTRKTKASILGAGVAGLAYMWLKPAPKQTEDQGYVAEQFYDEQYLGTEFVNFNNRNKHYMY</sequence>
<evidence type="ECO:0000313" key="1">
    <source>
        <dbReference type="EMBL" id="AND75172.1"/>
    </source>
</evidence>